<sequence>MRLSGTMAERFAFQGCEVDAGEAKRWSVAWQQGLARPPIAGHTPQLRPAIGEGTAHSTLRVCCRAWSARHHGTRGKEVPVQRTVWSAWGTACSTCWLPLWKQCRN</sequence>
<name>A0A0U5FH42_XANCI</name>
<dbReference type="EMBL" id="CCXZ01000166">
    <property type="protein sequence ID" value="CEG17778.1"/>
    <property type="molecule type" value="Genomic_DNA"/>
</dbReference>
<accession>A0A0U5FH42</accession>
<protein>
    <submittedName>
        <fullName evidence="1">Uncharacterized protein</fullName>
    </submittedName>
</protein>
<comment type="caution">
    <text evidence="1">The sequence shown here is derived from an EMBL/GenBank/DDBJ whole genome shotgun (WGS) entry which is preliminary data.</text>
</comment>
<evidence type="ECO:0000313" key="1">
    <source>
        <dbReference type="EMBL" id="CEG17778.1"/>
    </source>
</evidence>
<evidence type="ECO:0000313" key="2">
    <source>
        <dbReference type="Proteomes" id="UP000052230"/>
    </source>
</evidence>
<organism evidence="1 2">
    <name type="scientific">Xanthomonas citri pv. citri</name>
    <dbReference type="NCBI Taxonomy" id="611301"/>
    <lineage>
        <taxon>Bacteria</taxon>
        <taxon>Pseudomonadati</taxon>
        <taxon>Pseudomonadota</taxon>
        <taxon>Gammaproteobacteria</taxon>
        <taxon>Lysobacterales</taxon>
        <taxon>Lysobacteraceae</taxon>
        <taxon>Xanthomonas</taxon>
    </lineage>
</organism>
<reference evidence="1 2" key="1">
    <citation type="submission" date="2014-09" db="EMBL/GenBank/DDBJ databases">
        <authorList>
            <person name="Regsiter A."/>
        </authorList>
    </citation>
    <scope>NUCLEOTIDE SEQUENCE [LARGE SCALE GENOMIC DNA]</scope>
</reference>
<gene>
    <name evidence="1" type="ORF">XAC3562_70044</name>
</gene>
<proteinExistence type="predicted"/>
<keyword evidence="2" id="KW-1185">Reference proteome</keyword>
<dbReference type="Proteomes" id="UP000052230">
    <property type="component" value="Unassembled WGS sequence"/>
</dbReference>
<dbReference type="AlphaFoldDB" id="A0A0U5FH42"/>